<dbReference type="EMBL" id="CAJNOO010004406">
    <property type="protein sequence ID" value="CAF1379997.1"/>
    <property type="molecule type" value="Genomic_DNA"/>
</dbReference>
<feature type="compositionally biased region" description="Low complexity" evidence="7">
    <location>
        <begin position="198"/>
        <end position="241"/>
    </location>
</feature>
<feature type="region of interest" description="Disordered" evidence="7">
    <location>
        <begin position="187"/>
        <end position="253"/>
    </location>
</feature>
<evidence type="ECO:0000256" key="4">
    <source>
        <dbReference type="ARBA" id="ARBA00022803"/>
    </source>
</evidence>
<evidence type="ECO:0000256" key="7">
    <source>
        <dbReference type="SAM" id="MobiDB-lite"/>
    </source>
</evidence>
<dbReference type="GO" id="GO:0005737">
    <property type="term" value="C:cytoplasm"/>
    <property type="evidence" value="ECO:0007669"/>
    <property type="project" value="UniProtKB-SubCell"/>
</dbReference>
<dbReference type="EMBL" id="CAJOAX010005534">
    <property type="protein sequence ID" value="CAF3951531.1"/>
    <property type="molecule type" value="Genomic_DNA"/>
</dbReference>
<feature type="repeat" description="TPR" evidence="6">
    <location>
        <begin position="378"/>
        <end position="411"/>
    </location>
</feature>
<dbReference type="Proteomes" id="UP000663854">
    <property type="component" value="Unassembled WGS sequence"/>
</dbReference>
<dbReference type="GO" id="GO:0051879">
    <property type="term" value="F:Hsp90 protein binding"/>
    <property type="evidence" value="ECO:0007669"/>
    <property type="project" value="TreeGrafter"/>
</dbReference>
<dbReference type="Gene3D" id="1.10.260.100">
    <property type="match status" value="2"/>
</dbReference>
<dbReference type="OrthoDB" id="2423701at2759"/>
<evidence type="ECO:0000256" key="5">
    <source>
        <dbReference type="ARBA" id="ARBA00026193"/>
    </source>
</evidence>
<feature type="repeat" description="TPR" evidence="6">
    <location>
        <begin position="318"/>
        <end position="351"/>
    </location>
</feature>
<reference evidence="10" key="1">
    <citation type="submission" date="2021-02" db="EMBL/GenBank/DDBJ databases">
        <authorList>
            <person name="Nowell W R."/>
        </authorList>
    </citation>
    <scope>NUCLEOTIDE SEQUENCE</scope>
</reference>
<dbReference type="Proteomes" id="UP000663870">
    <property type="component" value="Unassembled WGS sequence"/>
</dbReference>
<organism evidence="10 15">
    <name type="scientific">Rotaria sordida</name>
    <dbReference type="NCBI Taxonomy" id="392033"/>
    <lineage>
        <taxon>Eukaryota</taxon>
        <taxon>Metazoa</taxon>
        <taxon>Spiralia</taxon>
        <taxon>Gnathifera</taxon>
        <taxon>Rotifera</taxon>
        <taxon>Eurotatoria</taxon>
        <taxon>Bdelloidea</taxon>
        <taxon>Philodinida</taxon>
        <taxon>Philodinidae</taxon>
        <taxon>Rotaria</taxon>
    </lineage>
</organism>
<feature type="domain" description="STI1" evidence="8">
    <location>
        <begin position="139"/>
        <end position="177"/>
    </location>
</feature>
<evidence type="ECO:0000313" key="12">
    <source>
        <dbReference type="EMBL" id="CAF1533543.1"/>
    </source>
</evidence>
<evidence type="ECO:0000313" key="14">
    <source>
        <dbReference type="EMBL" id="CAF4030426.1"/>
    </source>
</evidence>
<accession>A0A815G639</accession>
<dbReference type="PANTHER" id="PTHR22904:SF523">
    <property type="entry name" value="STRESS-INDUCED-PHOSPHOPROTEIN 1"/>
    <property type="match status" value="1"/>
</dbReference>
<dbReference type="InterPro" id="IPR011990">
    <property type="entry name" value="TPR-like_helical_dom_sf"/>
</dbReference>
<evidence type="ECO:0000256" key="1">
    <source>
        <dbReference type="ARBA" id="ARBA00004496"/>
    </source>
</evidence>
<dbReference type="EMBL" id="CAJNOT010001675">
    <property type="protein sequence ID" value="CAF1234278.1"/>
    <property type="molecule type" value="Genomic_DNA"/>
</dbReference>
<comment type="subcellular location">
    <subcellularLocation>
        <location evidence="1">Cytoplasm</location>
    </subcellularLocation>
</comment>
<dbReference type="Proteomes" id="UP000663823">
    <property type="component" value="Unassembled WGS sequence"/>
</dbReference>
<dbReference type="EMBL" id="CAJNOL010002862">
    <property type="protein sequence ID" value="CAF1533543.1"/>
    <property type="molecule type" value="Genomic_DNA"/>
</dbReference>
<dbReference type="Pfam" id="PF00515">
    <property type="entry name" value="TPR_1"/>
    <property type="match status" value="2"/>
</dbReference>
<feature type="compositionally biased region" description="Basic and acidic residues" evidence="7">
    <location>
        <begin position="244"/>
        <end position="253"/>
    </location>
</feature>
<feature type="repeat" description="TPR" evidence="6">
    <location>
        <begin position="73"/>
        <end position="106"/>
    </location>
</feature>
<keyword evidence="2" id="KW-0963">Cytoplasm</keyword>
<dbReference type="FunFam" id="1.25.40.10:FF:000010">
    <property type="entry name" value="Stress-induced phosphoprotein 1"/>
    <property type="match status" value="1"/>
</dbReference>
<evidence type="ECO:0000256" key="3">
    <source>
        <dbReference type="ARBA" id="ARBA00022737"/>
    </source>
</evidence>
<dbReference type="Proteomes" id="UP000663882">
    <property type="component" value="Unassembled WGS sequence"/>
</dbReference>
<evidence type="ECO:0000313" key="10">
    <source>
        <dbReference type="EMBL" id="CAF1334526.1"/>
    </source>
</evidence>
<feature type="domain" description="STI1" evidence="8">
    <location>
        <begin position="507"/>
        <end position="546"/>
    </location>
</feature>
<evidence type="ECO:0000256" key="6">
    <source>
        <dbReference type="PROSITE-ProRule" id="PRU00339"/>
    </source>
</evidence>
<feature type="repeat" description="TPR" evidence="6">
    <location>
        <begin position="446"/>
        <end position="479"/>
    </location>
</feature>
<dbReference type="PROSITE" id="PS50293">
    <property type="entry name" value="TPR_REGION"/>
    <property type="match status" value="1"/>
</dbReference>
<dbReference type="PANTHER" id="PTHR22904">
    <property type="entry name" value="TPR REPEAT CONTAINING PROTEIN"/>
    <property type="match status" value="1"/>
</dbReference>
<feature type="repeat" description="TPR" evidence="6">
    <location>
        <begin position="243"/>
        <end position="276"/>
    </location>
</feature>
<dbReference type="Pfam" id="PF13414">
    <property type="entry name" value="TPR_11"/>
    <property type="match status" value="2"/>
</dbReference>
<evidence type="ECO:0000313" key="16">
    <source>
        <dbReference type="Proteomes" id="UP000663870"/>
    </source>
</evidence>
<feature type="repeat" description="TPR" evidence="6">
    <location>
        <begin position="412"/>
        <end position="445"/>
    </location>
</feature>
<sequence>MVSQVEELKTKANGAFAAGKNDEAINLYTQAIALDEKNHVLYSNRSAAYAKSNKYEEALKDAEKCVTLKPDFVKGYSRKGAALSFLKRYDEAINVYEEGLKIDPNNQQLLTDLETARKDATGGLNFFNDPQFLTQLMTNPRARELLKDPETAMLMKMMQQNPNNPSLLSNPKIMKLLGIVLGIDVGDENDLNSKMESESAASSTKKETNTSTTKPTTSNTTTTTTTNKKPEQTKTTTTNQTPAEIEKEKGNEAYKKKDFETALNHYNKATELDPKNMTYYTNRAAVYYEQKQWDDCLKECQKAIEIGRESKADYKIIAKAYARMANVKTQEKDYEAAIKYYNHSLSEHRNPDILKKKQEIEKLLKEQQQSAYVNPELAEEEKNKGNEYFQKADYPTALKHYTEAIKRNPNDAKLYSNRAACYTKLAEFQLALKDSEEGIKIDPNFLKCYLRKGHALMAMKDFGQAMATFGKALEIDPNCQEAVDSYRQCSVKSDDDPEEVRKRAANDPEIQQILSDPGMRLILEQMQNEPQALRDHLRNPAIAQKIQKLIDSGIIGIRHG</sequence>
<dbReference type="InterPro" id="IPR041243">
    <property type="entry name" value="STI1/HOP_DP"/>
</dbReference>
<dbReference type="PROSITE" id="PS50005">
    <property type="entry name" value="TPR"/>
    <property type="match status" value="7"/>
</dbReference>
<dbReference type="SMART" id="SM00028">
    <property type="entry name" value="TPR"/>
    <property type="match status" value="9"/>
</dbReference>
<dbReference type="AlphaFoldDB" id="A0A815G639"/>
<dbReference type="SMART" id="SM00727">
    <property type="entry name" value="STI1"/>
    <property type="match status" value="2"/>
</dbReference>
<keyword evidence="3" id="KW-0677">Repeat</keyword>
<dbReference type="InterPro" id="IPR019734">
    <property type="entry name" value="TPR_rpt"/>
</dbReference>
<dbReference type="Proteomes" id="UP000663836">
    <property type="component" value="Unassembled WGS sequence"/>
</dbReference>
<proteinExistence type="predicted"/>
<protein>
    <recommendedName>
        <fullName evidence="5">Stress-induced-phosphoprotein 1</fullName>
    </recommendedName>
</protein>
<dbReference type="FunFam" id="1.25.40.10:FF:000027">
    <property type="entry name" value="stress-induced-phosphoprotein 1 isoform X1"/>
    <property type="match status" value="1"/>
</dbReference>
<comment type="caution">
    <text evidence="10">The sequence shown here is derived from an EMBL/GenBank/DDBJ whole genome shotgun (WGS) entry which is preliminary data.</text>
</comment>
<dbReference type="FunFam" id="1.25.40.10:FF:000020">
    <property type="entry name" value="Stress-induced phosphoprotein 1"/>
    <property type="match status" value="1"/>
</dbReference>
<dbReference type="Pfam" id="PF17830">
    <property type="entry name" value="STI1-HOP_DP"/>
    <property type="match status" value="2"/>
</dbReference>
<dbReference type="Pfam" id="PF13181">
    <property type="entry name" value="TPR_8"/>
    <property type="match status" value="1"/>
</dbReference>
<dbReference type="Gene3D" id="1.25.40.10">
    <property type="entry name" value="Tetratricopeptide repeat domain"/>
    <property type="match status" value="3"/>
</dbReference>
<evidence type="ECO:0000313" key="9">
    <source>
        <dbReference type="EMBL" id="CAF1234278.1"/>
    </source>
</evidence>
<evidence type="ECO:0000313" key="11">
    <source>
        <dbReference type="EMBL" id="CAF1379997.1"/>
    </source>
</evidence>
<dbReference type="FunFam" id="1.10.260.100:FF:000002">
    <property type="entry name" value="Stress-induced-phosphoprotein 1 (Hsp70/Hsp90-organizing)"/>
    <property type="match status" value="1"/>
</dbReference>
<dbReference type="InterPro" id="IPR006636">
    <property type="entry name" value="STI1_HS-bd"/>
</dbReference>
<feature type="repeat" description="TPR" evidence="6">
    <location>
        <begin position="39"/>
        <end position="72"/>
    </location>
</feature>
<evidence type="ECO:0000259" key="8">
    <source>
        <dbReference type="SMART" id="SM00727"/>
    </source>
</evidence>
<gene>
    <name evidence="14" type="ORF">JBS370_LOCUS27923</name>
    <name evidence="12" type="ORF">JXQ802_LOCUS42418</name>
    <name evidence="13" type="ORF">OTI717_LOCUS26409</name>
    <name evidence="10" type="ORF">PYM288_LOCUS31582</name>
    <name evidence="11" type="ORF">RFH988_LOCUS33794</name>
    <name evidence="9" type="ORF">ZHD862_LOCUS24533</name>
</gene>
<evidence type="ECO:0000313" key="13">
    <source>
        <dbReference type="EMBL" id="CAF3951531.1"/>
    </source>
</evidence>
<dbReference type="SUPFAM" id="SSF48452">
    <property type="entry name" value="TPR-like"/>
    <property type="match status" value="3"/>
</dbReference>
<name>A0A815G639_9BILA</name>
<evidence type="ECO:0000313" key="15">
    <source>
        <dbReference type="Proteomes" id="UP000663854"/>
    </source>
</evidence>
<dbReference type="Proteomes" id="UP000663864">
    <property type="component" value="Unassembled WGS sequence"/>
</dbReference>
<keyword evidence="4 6" id="KW-0802">TPR repeat</keyword>
<dbReference type="Pfam" id="PF13432">
    <property type="entry name" value="TPR_16"/>
    <property type="match status" value="1"/>
</dbReference>
<dbReference type="EMBL" id="CAJNOH010003395">
    <property type="protein sequence ID" value="CAF1334526.1"/>
    <property type="molecule type" value="Genomic_DNA"/>
</dbReference>
<dbReference type="EMBL" id="CAJOBD010005415">
    <property type="protein sequence ID" value="CAF4030426.1"/>
    <property type="molecule type" value="Genomic_DNA"/>
</dbReference>
<keyword evidence="16" id="KW-1185">Reference proteome</keyword>
<evidence type="ECO:0000256" key="2">
    <source>
        <dbReference type="ARBA" id="ARBA00022490"/>
    </source>
</evidence>